<dbReference type="Pfam" id="PF13173">
    <property type="entry name" value="AAA_14"/>
    <property type="match status" value="1"/>
</dbReference>
<gene>
    <name evidence="3" type="ORF">FVE67_06135</name>
</gene>
<proteinExistence type="predicted"/>
<protein>
    <submittedName>
        <fullName evidence="3">ATP-binding protein</fullName>
    </submittedName>
</protein>
<dbReference type="SUPFAM" id="SSF52540">
    <property type="entry name" value="P-loop containing nucleoside triphosphate hydrolases"/>
    <property type="match status" value="1"/>
</dbReference>
<reference evidence="3 4" key="1">
    <citation type="submission" date="2019-08" db="EMBL/GenBank/DDBJ databases">
        <title>Complete genome sequence of Thermosulfurimonas marina SU872T, an anaerobic thermophilic chemolithoautotrophic bacterium isolated from a shallow marine hydrothermal vent.</title>
        <authorList>
            <person name="Allioux M."/>
            <person name="Jebbar M."/>
            <person name="Slobodkina G."/>
            <person name="Slobodkin A."/>
            <person name="Moalic Y."/>
            <person name="Frolova A."/>
            <person name="Shao Z."/>
            <person name="Alain K."/>
        </authorList>
    </citation>
    <scope>NUCLEOTIDE SEQUENCE [LARGE SCALE GENOMIC DNA]</scope>
    <source>
        <strain evidence="3 4">SU872</strain>
    </source>
</reference>
<dbReference type="KEGG" id="tmai:FVE67_06135"/>
<dbReference type="EMBL" id="CP042909">
    <property type="protein sequence ID" value="QJA06404.1"/>
    <property type="molecule type" value="Genomic_DNA"/>
</dbReference>
<dbReference type="Proteomes" id="UP000501253">
    <property type="component" value="Chromosome"/>
</dbReference>
<dbReference type="InterPro" id="IPR041682">
    <property type="entry name" value="AAA_14"/>
</dbReference>
<dbReference type="GO" id="GO:0005524">
    <property type="term" value="F:ATP binding"/>
    <property type="evidence" value="ECO:0007669"/>
    <property type="project" value="UniProtKB-KW"/>
</dbReference>
<evidence type="ECO:0000259" key="2">
    <source>
        <dbReference type="Pfam" id="PF13635"/>
    </source>
</evidence>
<keyword evidence="3" id="KW-0067">ATP-binding</keyword>
<name>A0A6H1WTC9_9BACT</name>
<dbReference type="AlphaFoldDB" id="A0A6H1WTC9"/>
<sequence>MNLLPRYLSQRLPRKAPPRRLVVLTGARQVGKTTLARNHFEKIYPYFNLDSSGERLRLERVPAEAWGRVVGEAVFDEIQKAPSLLEKIKWAYDRREIHFSVLLGSSRILLLKKIQESLAGRVFLYELWPLTVGELAPFYGAAFPQRPILAALVEDPFHAPQKLLELSPVGEEVGRLRATMDHLLTFGGLPTLLEYPPEERFAWLEAYQSTYLERDLADLARLRDLEPFLLCHRLAALRAARIFSYSELARDAGLPVSTVRRYLYYLELSYQIHFLPAWSGNPTTRLIKSPKLIWLDGGLQRVLSGQIEGLTGEQYENVVTGQILSLLRSLGLRFTASYLRTAGGLEIDLILETQKGILALEMKAREKVYRRDATALERSRRLFGDRLRLGLVVYRGEEILPLTDSVIAVPDWFLLGWPFSK</sequence>
<keyword evidence="4" id="KW-1185">Reference proteome</keyword>
<keyword evidence="3" id="KW-0547">Nucleotide-binding</keyword>
<feature type="domain" description="AAA" evidence="1">
    <location>
        <begin position="19"/>
        <end position="135"/>
    </location>
</feature>
<evidence type="ECO:0000313" key="3">
    <source>
        <dbReference type="EMBL" id="QJA06404.1"/>
    </source>
</evidence>
<organism evidence="3 4">
    <name type="scientific">Thermosulfurimonas marina</name>
    <dbReference type="NCBI Taxonomy" id="2047767"/>
    <lineage>
        <taxon>Bacteria</taxon>
        <taxon>Pseudomonadati</taxon>
        <taxon>Thermodesulfobacteriota</taxon>
        <taxon>Thermodesulfobacteria</taxon>
        <taxon>Thermodesulfobacteriales</taxon>
        <taxon>Thermodesulfobacteriaceae</taxon>
        <taxon>Thermosulfurimonas</taxon>
    </lineage>
</organism>
<accession>A0A6H1WTC9</accession>
<feature type="domain" description="DUF4143" evidence="2">
    <location>
        <begin position="213"/>
        <end position="364"/>
    </location>
</feature>
<dbReference type="Pfam" id="PF13635">
    <property type="entry name" value="DUF4143"/>
    <property type="match status" value="1"/>
</dbReference>
<evidence type="ECO:0000313" key="4">
    <source>
        <dbReference type="Proteomes" id="UP000501253"/>
    </source>
</evidence>
<evidence type="ECO:0000259" key="1">
    <source>
        <dbReference type="Pfam" id="PF13173"/>
    </source>
</evidence>
<dbReference type="RefSeq" id="WP_168719754.1">
    <property type="nucleotide sequence ID" value="NZ_CP042909.1"/>
</dbReference>
<dbReference type="InterPro" id="IPR025420">
    <property type="entry name" value="DUF4143"/>
</dbReference>
<dbReference type="InterPro" id="IPR027417">
    <property type="entry name" value="P-loop_NTPase"/>
</dbReference>
<dbReference type="PANTHER" id="PTHR43566:SF2">
    <property type="entry name" value="DUF4143 DOMAIN-CONTAINING PROTEIN"/>
    <property type="match status" value="1"/>
</dbReference>
<dbReference type="PANTHER" id="PTHR43566">
    <property type="entry name" value="CONSERVED PROTEIN"/>
    <property type="match status" value="1"/>
</dbReference>